<dbReference type="GO" id="GO:0016829">
    <property type="term" value="F:lyase activity"/>
    <property type="evidence" value="ECO:0007669"/>
    <property type="project" value="InterPro"/>
</dbReference>
<dbReference type="OrthoDB" id="9795089at2"/>
<proteinExistence type="inferred from homology"/>
<comment type="similarity">
    <text evidence="1">Belongs to the PrpD family.</text>
</comment>
<name>A0A4R1I516_ANCAQ</name>
<dbReference type="Gene3D" id="1.10.4100.10">
    <property type="entry name" value="2-methylcitrate dehydratase PrpD"/>
    <property type="match status" value="1"/>
</dbReference>
<dbReference type="PANTHER" id="PTHR16943">
    <property type="entry name" value="2-METHYLCITRATE DEHYDRATASE-RELATED"/>
    <property type="match status" value="1"/>
</dbReference>
<evidence type="ECO:0000313" key="5">
    <source>
        <dbReference type="Proteomes" id="UP000295030"/>
    </source>
</evidence>
<dbReference type="InterPro" id="IPR005656">
    <property type="entry name" value="MmgE_PrpD"/>
</dbReference>
<keyword evidence="5" id="KW-1185">Reference proteome</keyword>
<protein>
    <submittedName>
        <fullName evidence="4">2-methylcitrate dehydratase PrpD</fullName>
    </submittedName>
</protein>
<dbReference type="AlphaFoldDB" id="A0A4R1I516"/>
<gene>
    <name evidence="4" type="ORF">EV667_0495</name>
</gene>
<dbReference type="SUPFAM" id="SSF103378">
    <property type="entry name" value="2-methylcitrate dehydratase PrpD"/>
    <property type="match status" value="1"/>
</dbReference>
<reference evidence="4 5" key="1">
    <citation type="submission" date="2019-03" db="EMBL/GenBank/DDBJ databases">
        <title>Genomic Encyclopedia of Type Strains, Phase IV (KMG-IV): sequencing the most valuable type-strain genomes for metagenomic binning, comparative biology and taxonomic classification.</title>
        <authorList>
            <person name="Goeker M."/>
        </authorList>
    </citation>
    <scope>NUCLEOTIDE SEQUENCE [LARGE SCALE GENOMIC DNA]</scope>
    <source>
        <strain evidence="4 5">DSM 101</strain>
    </source>
</reference>
<feature type="domain" description="MmgE/PrpD C-terminal" evidence="3">
    <location>
        <begin position="271"/>
        <end position="432"/>
    </location>
</feature>
<dbReference type="EMBL" id="SMFY01000001">
    <property type="protein sequence ID" value="TCK30407.1"/>
    <property type="molecule type" value="Genomic_DNA"/>
</dbReference>
<dbReference type="InterPro" id="IPR042183">
    <property type="entry name" value="MmgE/PrpD_sf_1"/>
</dbReference>
<feature type="domain" description="MmgE/PrpD N-terminal" evidence="2">
    <location>
        <begin position="12"/>
        <end position="250"/>
    </location>
</feature>
<comment type="caution">
    <text evidence="4">The sequence shown here is derived from an EMBL/GenBank/DDBJ whole genome shotgun (WGS) entry which is preliminary data.</text>
</comment>
<evidence type="ECO:0000259" key="3">
    <source>
        <dbReference type="Pfam" id="PF19305"/>
    </source>
</evidence>
<dbReference type="InterPro" id="IPR045337">
    <property type="entry name" value="MmgE_PrpD_C"/>
</dbReference>
<dbReference type="InterPro" id="IPR045336">
    <property type="entry name" value="MmgE_PrpD_N"/>
</dbReference>
<organism evidence="4 5">
    <name type="scientific">Ancylobacter aquaticus</name>
    <dbReference type="NCBI Taxonomy" id="100"/>
    <lineage>
        <taxon>Bacteria</taxon>
        <taxon>Pseudomonadati</taxon>
        <taxon>Pseudomonadota</taxon>
        <taxon>Alphaproteobacteria</taxon>
        <taxon>Hyphomicrobiales</taxon>
        <taxon>Xanthobacteraceae</taxon>
        <taxon>Ancylobacter</taxon>
    </lineage>
</organism>
<dbReference type="InterPro" id="IPR042188">
    <property type="entry name" value="MmgE/PrpD_sf_2"/>
</dbReference>
<accession>A0A4R1I516</accession>
<evidence type="ECO:0000256" key="1">
    <source>
        <dbReference type="ARBA" id="ARBA00006174"/>
    </source>
</evidence>
<dbReference type="PANTHER" id="PTHR16943:SF8">
    <property type="entry name" value="2-METHYLCITRATE DEHYDRATASE"/>
    <property type="match status" value="1"/>
</dbReference>
<evidence type="ECO:0000313" key="4">
    <source>
        <dbReference type="EMBL" id="TCK30407.1"/>
    </source>
</evidence>
<evidence type="ECO:0000259" key="2">
    <source>
        <dbReference type="Pfam" id="PF03972"/>
    </source>
</evidence>
<sequence>MSLNPSSTLSLRLAEFVAGTGYDQLSQPALDAARRSLVNFLGVTIGGAHHEETQSALASVEALGAGGPFTVIGRSERLDAMSAALVNGIGSAVLDFDATQMKHTNIHPSGPVLPALLAITELRNVSGRDFIAAFVLGTEIACRLANHLLGGKNPGWHVTGITGGVGAAAGAAKLLGLDPPAMVAAMGIAANQAAGLREMYGTACKALTPGRAARDGLLAAVMASHGFSAPARPIEGGKGLARVYADMEAPEELAADLGAGFEIELNVFKPYPCAIVTHAVIDGVAAICRDSAVVPGAIARIELTVSPVAIQLAGHMDPQTPLQSKFSLSQAAALAAVHHDARVAHFSRMCLEDTTLRDLRAKVVARPQEGYRKNEAFIRIVLEDGRTLERRVEHALGSLENPMSDADIAGKYRSLATGVIGPAQTEQLLDAIINLAACDDASLLVRYASRLEGRS</sequence>
<dbReference type="Proteomes" id="UP000295030">
    <property type="component" value="Unassembled WGS sequence"/>
</dbReference>
<dbReference type="InterPro" id="IPR036148">
    <property type="entry name" value="MmgE/PrpD_sf"/>
</dbReference>
<dbReference type="Gene3D" id="3.30.1330.120">
    <property type="entry name" value="2-methylcitrate dehydratase PrpD"/>
    <property type="match status" value="1"/>
</dbReference>
<dbReference type="Pfam" id="PF19305">
    <property type="entry name" value="MmgE_PrpD_C"/>
    <property type="match status" value="1"/>
</dbReference>
<dbReference type="Pfam" id="PF03972">
    <property type="entry name" value="MmgE_PrpD_N"/>
    <property type="match status" value="1"/>
</dbReference>
<dbReference type="RefSeq" id="WP_131833742.1">
    <property type="nucleotide sequence ID" value="NZ_SMFY01000001.1"/>
</dbReference>